<protein>
    <submittedName>
        <fullName evidence="1">Uncharacterized protein</fullName>
    </submittedName>
</protein>
<dbReference type="EMBL" id="QWDM01000015">
    <property type="protein sequence ID" value="RUT68644.1"/>
    <property type="molecule type" value="Genomic_DNA"/>
</dbReference>
<gene>
    <name evidence="1" type="ORF">D0817_19995</name>
</gene>
<evidence type="ECO:0000313" key="1">
    <source>
        <dbReference type="EMBL" id="RUT68644.1"/>
    </source>
</evidence>
<proteinExistence type="predicted"/>
<accession>A0A434A2U7</accession>
<dbReference type="Proteomes" id="UP000288102">
    <property type="component" value="Unassembled WGS sequence"/>
</dbReference>
<name>A0A434A2U7_9FLAO</name>
<evidence type="ECO:0000313" key="2">
    <source>
        <dbReference type="Proteomes" id="UP000288102"/>
    </source>
</evidence>
<sequence>MLVMEIKKNQIFKTPVGLILKVKTVRESGLHTLELIDEKGNIIPERRNHRGHVIERSVRICSEETIRTFKKLAIGMLLLFCSMAYSQKKKFVMAADSKHKVLMIGQMQALSFDDRIYSIDKKRGWYVDRNDTVIWVYGHNPLDFKDVVKVGFYKDFQNYVVSLKTEKLKNFNDVTR</sequence>
<organism evidence="1 2">
    <name type="scientific">Flavobacterium cupreum</name>
    <dbReference type="NCBI Taxonomy" id="2133766"/>
    <lineage>
        <taxon>Bacteria</taxon>
        <taxon>Pseudomonadati</taxon>
        <taxon>Bacteroidota</taxon>
        <taxon>Flavobacteriia</taxon>
        <taxon>Flavobacteriales</taxon>
        <taxon>Flavobacteriaceae</taxon>
        <taxon>Flavobacterium</taxon>
    </lineage>
</organism>
<dbReference type="AlphaFoldDB" id="A0A434A2U7"/>
<comment type="caution">
    <text evidence="1">The sequence shown here is derived from an EMBL/GenBank/DDBJ whole genome shotgun (WGS) entry which is preliminary data.</text>
</comment>
<reference evidence="2" key="1">
    <citation type="journal article" date="2019" name="Syst. Appl. Microbiol.">
        <title>Flavobacterium circumlabens sp. nov. and Flavobacterium cupreum sp. nov., two psychrotrophic species isolated from Antarctic environmental samples.</title>
        <authorList>
            <person name="Kralova S."/>
            <person name="Busse H.-J."/>
            <person name="Svec P."/>
            <person name="Maslanova I."/>
            <person name="Stankova E."/>
            <person name="Bartak M."/>
            <person name="Sedlacek I."/>
        </authorList>
    </citation>
    <scope>NUCLEOTIDE SEQUENCE [LARGE SCALE GENOMIC DNA]</scope>
    <source>
        <strain evidence="2">CCM 8825</strain>
    </source>
</reference>
<keyword evidence="2" id="KW-1185">Reference proteome</keyword>